<evidence type="ECO:0000313" key="11">
    <source>
        <dbReference type="RefSeq" id="XP_030386798.1"/>
    </source>
</evidence>
<accession>A0A6J2UH72</accession>
<dbReference type="GeneID" id="115633450"/>
<protein>
    <submittedName>
        <fullName evidence="10 11">Uncharacterized protein LOC115633450 isoform X4</fullName>
    </submittedName>
</protein>
<proteinExistence type="predicted"/>
<keyword evidence="3" id="KW-0597">Phosphoprotein</keyword>
<feature type="region of interest" description="Disordered" evidence="6">
    <location>
        <begin position="1181"/>
        <end position="1218"/>
    </location>
</feature>
<evidence type="ECO:0000256" key="6">
    <source>
        <dbReference type="SAM" id="MobiDB-lite"/>
    </source>
</evidence>
<feature type="compositionally biased region" description="Low complexity" evidence="6">
    <location>
        <begin position="644"/>
        <end position="656"/>
    </location>
</feature>
<dbReference type="PROSITE" id="PS50010">
    <property type="entry name" value="DH_2"/>
    <property type="match status" value="1"/>
</dbReference>
<feature type="region of interest" description="Disordered" evidence="6">
    <location>
        <begin position="143"/>
        <end position="294"/>
    </location>
</feature>
<feature type="compositionally biased region" description="Basic and acidic residues" evidence="6">
    <location>
        <begin position="110"/>
        <end position="120"/>
    </location>
</feature>
<feature type="compositionally biased region" description="Low complexity" evidence="6">
    <location>
        <begin position="720"/>
        <end position="743"/>
    </location>
</feature>
<dbReference type="Gene3D" id="1.20.900.10">
    <property type="entry name" value="Dbl homology (DH) domain"/>
    <property type="match status" value="1"/>
</dbReference>
<evidence type="ECO:0000256" key="1">
    <source>
        <dbReference type="ARBA" id="ARBA00004496"/>
    </source>
</evidence>
<evidence type="ECO:0000256" key="5">
    <source>
        <dbReference type="SAM" id="Coils"/>
    </source>
</evidence>
<dbReference type="CDD" id="cd13329">
    <property type="entry name" value="PH_RhoGEF"/>
    <property type="match status" value="1"/>
</dbReference>
<dbReference type="SMART" id="SM00233">
    <property type="entry name" value="PH"/>
    <property type="match status" value="1"/>
</dbReference>
<dbReference type="GO" id="GO:0005085">
    <property type="term" value="F:guanyl-nucleotide exchange factor activity"/>
    <property type="evidence" value="ECO:0007669"/>
    <property type="project" value="InterPro"/>
</dbReference>
<feature type="region of interest" description="Disordered" evidence="6">
    <location>
        <begin position="1255"/>
        <end position="1274"/>
    </location>
</feature>
<gene>
    <name evidence="10 11" type="primary">LOC115633450</name>
</gene>
<evidence type="ECO:0000313" key="9">
    <source>
        <dbReference type="Proteomes" id="UP000504634"/>
    </source>
</evidence>
<feature type="compositionally biased region" description="Basic residues" evidence="6">
    <location>
        <begin position="167"/>
        <end position="180"/>
    </location>
</feature>
<dbReference type="RefSeq" id="XP_030386798.1">
    <property type="nucleotide sequence ID" value="XM_030530938.1"/>
</dbReference>
<dbReference type="SUPFAM" id="SSF50729">
    <property type="entry name" value="PH domain-like"/>
    <property type="match status" value="1"/>
</dbReference>
<dbReference type="CTD" id="36915"/>
<feature type="compositionally biased region" description="Polar residues" evidence="6">
    <location>
        <begin position="1800"/>
        <end position="1816"/>
    </location>
</feature>
<feature type="compositionally biased region" description="Low complexity" evidence="6">
    <location>
        <begin position="753"/>
        <end position="781"/>
    </location>
</feature>
<dbReference type="Gene3D" id="2.30.29.30">
    <property type="entry name" value="Pleckstrin-homology domain (PH domain)/Phosphotyrosine-binding domain (PTB)"/>
    <property type="match status" value="1"/>
</dbReference>
<feature type="compositionally biased region" description="Low complexity" evidence="6">
    <location>
        <begin position="1618"/>
        <end position="1629"/>
    </location>
</feature>
<dbReference type="CDD" id="cd00160">
    <property type="entry name" value="RhoGEF"/>
    <property type="match status" value="1"/>
</dbReference>
<dbReference type="Proteomes" id="UP000504634">
    <property type="component" value="Unplaced"/>
</dbReference>
<dbReference type="RefSeq" id="XP_030386788.1">
    <property type="nucleotide sequence ID" value="XM_030530928.1"/>
</dbReference>
<feature type="compositionally biased region" description="Low complexity" evidence="6">
    <location>
        <begin position="577"/>
        <end position="592"/>
    </location>
</feature>
<feature type="compositionally biased region" description="Low complexity" evidence="6">
    <location>
        <begin position="435"/>
        <end position="445"/>
    </location>
</feature>
<feature type="compositionally biased region" description="Basic and acidic residues" evidence="6">
    <location>
        <begin position="1208"/>
        <end position="1217"/>
    </location>
</feature>
<feature type="region of interest" description="Disordered" evidence="6">
    <location>
        <begin position="1790"/>
        <end position="1832"/>
    </location>
</feature>
<feature type="region of interest" description="Disordered" evidence="6">
    <location>
        <begin position="468"/>
        <end position="592"/>
    </location>
</feature>
<dbReference type="SUPFAM" id="SSF48065">
    <property type="entry name" value="DBL homology domain (DH-domain)"/>
    <property type="match status" value="1"/>
</dbReference>
<feature type="domain" description="PH" evidence="7">
    <location>
        <begin position="1070"/>
        <end position="1179"/>
    </location>
</feature>
<feature type="compositionally biased region" description="Low complexity" evidence="6">
    <location>
        <begin position="11"/>
        <end position="35"/>
    </location>
</feature>
<evidence type="ECO:0000256" key="2">
    <source>
        <dbReference type="ARBA" id="ARBA00022490"/>
    </source>
</evidence>
<keyword evidence="2" id="KW-0963">Cytoplasm</keyword>
<name>A0A6J2UH72_DROLE</name>
<feature type="compositionally biased region" description="Low complexity" evidence="6">
    <location>
        <begin position="510"/>
        <end position="530"/>
    </location>
</feature>
<feature type="region of interest" description="Disordered" evidence="6">
    <location>
        <begin position="1"/>
        <end position="129"/>
    </location>
</feature>
<keyword evidence="9" id="KW-1185">Reference proteome</keyword>
<dbReference type="GO" id="GO:0005737">
    <property type="term" value="C:cytoplasm"/>
    <property type="evidence" value="ECO:0007669"/>
    <property type="project" value="UniProtKB-SubCell"/>
</dbReference>
<feature type="compositionally biased region" description="Acidic residues" evidence="6">
    <location>
        <begin position="213"/>
        <end position="223"/>
    </location>
</feature>
<feature type="compositionally biased region" description="Low complexity" evidence="6">
    <location>
        <begin position="1790"/>
        <end position="1799"/>
    </location>
</feature>
<dbReference type="Pfam" id="PF17838">
    <property type="entry name" value="PH_16"/>
    <property type="match status" value="1"/>
</dbReference>
<feature type="compositionally biased region" description="Basic residues" evidence="6">
    <location>
        <begin position="36"/>
        <end position="47"/>
    </location>
</feature>
<feature type="region of interest" description="Disordered" evidence="6">
    <location>
        <begin position="604"/>
        <end position="626"/>
    </location>
</feature>
<feature type="compositionally biased region" description="Polar residues" evidence="6">
    <location>
        <begin position="471"/>
        <end position="490"/>
    </location>
</feature>
<feature type="compositionally biased region" description="Low complexity" evidence="6">
    <location>
        <begin position="1512"/>
        <end position="1527"/>
    </location>
</feature>
<organism evidence="9 10">
    <name type="scientific">Drosophila lebanonensis</name>
    <name type="common">Fruit fly</name>
    <name type="synonym">Scaptodrosophila lebanonensis</name>
    <dbReference type="NCBI Taxonomy" id="7225"/>
    <lineage>
        <taxon>Eukaryota</taxon>
        <taxon>Metazoa</taxon>
        <taxon>Ecdysozoa</taxon>
        <taxon>Arthropoda</taxon>
        <taxon>Hexapoda</taxon>
        <taxon>Insecta</taxon>
        <taxon>Pterygota</taxon>
        <taxon>Neoptera</taxon>
        <taxon>Endopterygota</taxon>
        <taxon>Diptera</taxon>
        <taxon>Brachycera</taxon>
        <taxon>Muscomorpha</taxon>
        <taxon>Ephydroidea</taxon>
        <taxon>Drosophilidae</taxon>
        <taxon>Scaptodrosophila</taxon>
    </lineage>
</organism>
<feature type="compositionally biased region" description="Basic and acidic residues" evidence="6">
    <location>
        <begin position="246"/>
        <end position="257"/>
    </location>
</feature>
<feature type="compositionally biased region" description="Polar residues" evidence="6">
    <location>
        <begin position="2005"/>
        <end position="2020"/>
    </location>
</feature>
<feature type="coiled-coil region" evidence="5">
    <location>
        <begin position="1929"/>
        <end position="1956"/>
    </location>
</feature>
<feature type="compositionally biased region" description="Basic and acidic residues" evidence="6">
    <location>
        <begin position="545"/>
        <end position="559"/>
    </location>
</feature>
<evidence type="ECO:0000259" key="7">
    <source>
        <dbReference type="PROSITE" id="PS50003"/>
    </source>
</evidence>
<feature type="domain" description="DH" evidence="8">
    <location>
        <begin position="838"/>
        <end position="1033"/>
    </location>
</feature>
<dbReference type="InterPro" id="IPR011993">
    <property type="entry name" value="PH-like_dom_sf"/>
</dbReference>
<feature type="compositionally biased region" description="Basic and acidic residues" evidence="6">
    <location>
        <begin position="315"/>
        <end position="327"/>
    </location>
</feature>
<keyword evidence="4 5" id="KW-0175">Coiled coil</keyword>
<dbReference type="PANTHER" id="PTHR45872">
    <property type="entry name" value="RHO GUANINE NUCLEOTIDE EXCHANGE FACTOR 2, ISOFORM D"/>
    <property type="match status" value="1"/>
</dbReference>
<feature type="compositionally biased region" description="Pro residues" evidence="6">
    <location>
        <begin position="1528"/>
        <end position="1539"/>
    </location>
</feature>
<evidence type="ECO:0000256" key="4">
    <source>
        <dbReference type="ARBA" id="ARBA00023054"/>
    </source>
</evidence>
<dbReference type="InterPro" id="IPR001849">
    <property type="entry name" value="PH_domain"/>
</dbReference>
<dbReference type="InterPro" id="IPR000219">
    <property type="entry name" value="DH_dom"/>
</dbReference>
<feature type="region of interest" description="Disordered" evidence="6">
    <location>
        <begin position="1584"/>
        <end position="1650"/>
    </location>
</feature>
<dbReference type="GO" id="GO:0001664">
    <property type="term" value="F:G protein-coupled receptor binding"/>
    <property type="evidence" value="ECO:0007669"/>
    <property type="project" value="TreeGrafter"/>
</dbReference>
<feature type="compositionally biased region" description="Basic residues" evidence="6">
    <location>
        <begin position="279"/>
        <end position="288"/>
    </location>
</feature>
<dbReference type="Pfam" id="PF00621">
    <property type="entry name" value="RhoGEF"/>
    <property type="match status" value="1"/>
</dbReference>
<dbReference type="PROSITE" id="PS50003">
    <property type="entry name" value="PH_DOMAIN"/>
    <property type="match status" value="1"/>
</dbReference>
<feature type="region of interest" description="Disordered" evidence="6">
    <location>
        <begin position="1510"/>
        <end position="1555"/>
    </location>
</feature>
<evidence type="ECO:0000256" key="3">
    <source>
        <dbReference type="ARBA" id="ARBA00022553"/>
    </source>
</evidence>
<evidence type="ECO:0000313" key="10">
    <source>
        <dbReference type="RefSeq" id="XP_030386788.1"/>
    </source>
</evidence>
<feature type="region of interest" description="Disordered" evidence="6">
    <location>
        <begin position="1336"/>
        <end position="1362"/>
    </location>
</feature>
<feature type="region of interest" description="Disordered" evidence="6">
    <location>
        <begin position="311"/>
        <end position="331"/>
    </location>
</feature>
<dbReference type="InterPro" id="IPR035899">
    <property type="entry name" value="DBL_dom_sf"/>
</dbReference>
<feature type="region of interest" description="Disordered" evidence="6">
    <location>
        <begin position="1985"/>
        <end position="2020"/>
    </location>
</feature>
<feature type="region of interest" description="Disordered" evidence="6">
    <location>
        <begin position="644"/>
        <end position="802"/>
    </location>
</feature>
<feature type="compositionally biased region" description="Basic and acidic residues" evidence="6">
    <location>
        <begin position="52"/>
        <end position="67"/>
    </location>
</feature>
<sequence length="2020" mass="218430">MWFRLGSSGGNDATENSTTTSTDATESATGELSKFQKFRRSSFRRKQTPPSKQEKAGEKPEDGDKPQDQLLAPQRPTRRRSKSPHALFKAEQAANLQLKEESHEEEENELMERKELRQSDIETVGSGPNEIYRSVLSIPLTVVGQASNASDKSAKTTLKTLKSEPKQKRKAFYKSFRSKRQSSTENSEKHKMPATSEIDADDCDISTTSSSDSDSDENDDSEGDAVAANNDLMRSPSKSRILLTDPKYKHNRIEKSSSKTKVADASGAAHGLFSQQRRSSLKRSRSARKVYAGQTAHSDVWLDSSSSKLKIKKDKSKEKVPESDKAKNTRGHSNLNLQALVKFVMSNKKFLNTDDFALIRRKSLAETASSVIAAASVRPRPIALKFTTTPESGVVADAPQECDAAKTDKNVVLVKKAQLKNSFYNSGATSKVQRNGSNSSKSSGNFEDEAFYSSEEVPKGEYIETIGAIDQQPQQRKSLNTKASSPSLTSRVAAKINETTNIYRNRKSGGKSASSTSSSSTASSTGSSASLKKRKNALAHNGAAKRAELYKQHSGERLHNSSIVRQPSDRRPDANISLRSNGNASANSSALNSSDLQSSFHAASSANDSIGGSGSCTAGPSELTTSTGSTALVSSLLGAVGLSGATSGDLNAQDADAQNKDARRERYHQHPQHKSAPVSVNRSESYKERLTSKRNRNSRRKTSDPSLPSRPNDDQPDLGLSNSNHTASSDSSLSCGSESPSTSMEQVGGGAAAGATATQSAISSSLHPHLQIQQHAHQNSHSHSDSFHGSLGSAGSGPVGQLRQWNFESSDEDDLNEADWSSMVAADMLAALTDAEKKRQEIINEIYHTERSYVRTLKLLDRLFFLPLYESGLLSQDHLLLLFPPALLSLRELHGNFEQKLKQRRLEHNHVVNHIGDLLADMFDGQSGEQLREHAVQFCARQKIALEALKEKRHKDEQLQKLLRKSESHKACRRLELKDLLPTVLQRLTKYPLLFGNLYKVTVRVLPENTSEAEAIQCALESTKRILVEVNKAVKTTEDAHKLQNIQRKLDKSSLDKDSELKKLDLTQHRLMYDGNLTMKKNPSIQLHGLLFENMIVLLTKQDDKYLLKNLHIPPAANNKPVPVSPVMTIDSETLVRQEAADKNSFFLIKTKTSQMLELRAPTGSECKTWFKHISDAAAQQYKPRSKNANNHDTTVDDPAIATIPHSNTKESLELTPERMPQPATATVTTTPLAPLLPVATATAAPLANSSYDGGVQLRNGRRESTPSSLGDHGSYFNLTSAAAKQRLSHNETGAINRTMSTRSCGEAINNSNNNHYGAGGAGLDLNGVALRHTQSARHANGNGSGESNEERSSTYGLVGGPSKRDSASIVCSNNSNDTRTLLMQSPLVDPTAIQISISPAHTAEPVLTPGEKLRRLDAAIRDGLLEKQKIICDIFRLPVEHFNEIVDIAMMPEAPKDSADIALAAYDQVQSLTKVLNEYMHVTPEQQISAVSTAICDQCHGKEKEKLLRKSATPASVSTVHSSSASSPPPPPLPPPNKQPAQQQTPKSKAMPKLHTPVVVDEVAIHEDDDGYCEIDELRLPAIPAKSPSAPSGPSTPLAPFKSPPNNNNNAEQPALSNSNNASGQSNSPELIKRQSTISADSIPEESADELHKALTGETSNLEKEPTTTVEDAAADAGVDAERAEAVAEAIAEKVKTIKTEGLAEVEAAAGVHDVMATVEAVESTADSTTITTVAAPPSTAEPQSHKILETSTTNVEEAANSSSSEHIEVNDVYDTLVAPKPHVTLSTTTTTTVTTSTAEPQSFKSEEISTSTTAALEEGGTAENTANSTNSKHIELNDVYDTLAALNKAHVTLSMIDNSTQTAQPLLLPMSPTTKAPGATTSTGTGTTCGPNRLLHASSLEPSVPCHALSNIVSVLNEQISLLLPKINERDMERERLRKENQHLRELLSAMHERNRVDATKETPTDIRTILLAADAEFEDEIDAVSNTSLTPTPTPLPPTTPAGSSGNSTTIGGESEH</sequence>
<dbReference type="PANTHER" id="PTHR45872:SF2">
    <property type="entry name" value="RHO GUANINE NUCLEOTIDE EXCHANGE FACTOR 2, ISOFORM D"/>
    <property type="match status" value="1"/>
</dbReference>
<dbReference type="GO" id="GO:0007186">
    <property type="term" value="P:G protein-coupled receptor signaling pathway"/>
    <property type="evidence" value="ECO:0007669"/>
    <property type="project" value="TreeGrafter"/>
</dbReference>
<dbReference type="InterPro" id="IPR041020">
    <property type="entry name" value="PH_16"/>
</dbReference>
<reference evidence="10 11" key="1">
    <citation type="submission" date="2025-04" db="UniProtKB">
        <authorList>
            <consortium name="RefSeq"/>
        </authorList>
    </citation>
    <scope>IDENTIFICATION</scope>
    <source>
        <strain evidence="10 11">11010-0011.00</strain>
        <tissue evidence="10 11">Whole body</tissue>
    </source>
</reference>
<evidence type="ECO:0000259" key="8">
    <source>
        <dbReference type="PROSITE" id="PS50010"/>
    </source>
</evidence>
<dbReference type="SMART" id="SM00325">
    <property type="entry name" value="RhoGEF"/>
    <property type="match status" value="1"/>
</dbReference>
<feature type="region of interest" description="Disordered" evidence="6">
    <location>
        <begin position="428"/>
        <end position="453"/>
    </location>
</feature>
<feature type="compositionally biased region" description="Low complexity" evidence="6">
    <location>
        <begin position="1584"/>
        <end position="1611"/>
    </location>
</feature>
<comment type="subcellular location">
    <subcellularLocation>
        <location evidence="1">Cytoplasm</location>
    </subcellularLocation>
</comment>